<dbReference type="Gene3D" id="3.40.630.40">
    <property type="entry name" value="Zn-dependent exopeptidases"/>
    <property type="match status" value="1"/>
</dbReference>
<dbReference type="CDD" id="cd02696">
    <property type="entry name" value="MurNAc-LAA"/>
    <property type="match status" value="1"/>
</dbReference>
<gene>
    <name evidence="3" type="primary">cwlD</name>
    <name evidence="3" type="ORF">DLSSTS7063_02420</name>
</gene>
<dbReference type="PANTHER" id="PTHR30404:SF0">
    <property type="entry name" value="N-ACETYLMURAMOYL-L-ALANINE AMIDASE AMIC"/>
    <property type="match status" value="1"/>
</dbReference>
<protein>
    <submittedName>
        <fullName evidence="3">Germination-specific N-acetylmuramoyl-L-alanine amidase</fullName>
        <ecNumber evidence="3">3.5.1.28</ecNumber>
    </submittedName>
</protein>
<dbReference type="EC" id="3.5.1.28" evidence="3"/>
<accession>A0A564UE73</accession>
<dbReference type="GO" id="GO:0008745">
    <property type="term" value="F:N-acetylmuramoyl-L-alanine amidase activity"/>
    <property type="evidence" value="ECO:0007669"/>
    <property type="project" value="UniProtKB-EC"/>
</dbReference>
<dbReference type="AlphaFoldDB" id="A0A564UE73"/>
<dbReference type="SUPFAM" id="SSF53187">
    <property type="entry name" value="Zn-dependent exopeptidases"/>
    <property type="match status" value="1"/>
</dbReference>
<evidence type="ECO:0000256" key="1">
    <source>
        <dbReference type="ARBA" id="ARBA00022801"/>
    </source>
</evidence>
<name>A0A564UE73_9FIRM</name>
<evidence type="ECO:0000313" key="4">
    <source>
        <dbReference type="Proteomes" id="UP000398619"/>
    </source>
</evidence>
<sequence length="226" mass="25308">MWKKIEFAIVLLLLAVLIMMSNHLEKMVSSGRVTGRNPCIVLDSGHGGEDPGKIGVNQAKEKDVNLKIAKKTKERLEKKGWKVVMTREKDVMLGDPAAGNKKIHDMKARVERINKTMPQAAVSIHQNSYQDAQIHGAQVFYYSHSEEGKRMAEVMQKALLKADEENTRQAKANDTYYLLKRTEVPTIIVECGFLSNPEEAAKLVSPKYQEKLAEAIAEGILACMEN</sequence>
<dbReference type="GO" id="GO:0009253">
    <property type="term" value="P:peptidoglycan catabolic process"/>
    <property type="evidence" value="ECO:0007669"/>
    <property type="project" value="InterPro"/>
</dbReference>
<reference evidence="3 4" key="1">
    <citation type="submission" date="2019-07" db="EMBL/GenBank/DDBJ databases">
        <authorList>
            <person name="Hibberd C M."/>
            <person name="Gehrig L. J."/>
            <person name="Chang H.-W."/>
            <person name="Venkatesh S."/>
        </authorList>
    </citation>
    <scope>NUCLEOTIDE SEQUENCE [LARGE SCALE GENOMIC DNA]</scope>
    <source>
        <strain evidence="3">Dorea_longicatena_SSTS_Bg7063</strain>
    </source>
</reference>
<dbReference type="PANTHER" id="PTHR30404">
    <property type="entry name" value="N-ACETYLMURAMOYL-L-ALANINE AMIDASE"/>
    <property type="match status" value="1"/>
</dbReference>
<dbReference type="GO" id="GO:0030288">
    <property type="term" value="C:outer membrane-bounded periplasmic space"/>
    <property type="evidence" value="ECO:0007669"/>
    <property type="project" value="TreeGrafter"/>
</dbReference>
<dbReference type="InterPro" id="IPR050695">
    <property type="entry name" value="N-acetylmuramoyl_amidase_3"/>
</dbReference>
<organism evidence="3 4">
    <name type="scientific">Dorea longicatena</name>
    <dbReference type="NCBI Taxonomy" id="88431"/>
    <lineage>
        <taxon>Bacteria</taxon>
        <taxon>Bacillati</taxon>
        <taxon>Bacillota</taxon>
        <taxon>Clostridia</taxon>
        <taxon>Lachnospirales</taxon>
        <taxon>Lachnospiraceae</taxon>
        <taxon>Dorea</taxon>
    </lineage>
</organism>
<keyword evidence="1 3" id="KW-0378">Hydrolase</keyword>
<evidence type="ECO:0000259" key="2">
    <source>
        <dbReference type="SMART" id="SM00646"/>
    </source>
</evidence>
<dbReference type="InterPro" id="IPR002508">
    <property type="entry name" value="MurNAc-LAA_cat"/>
</dbReference>
<dbReference type="Proteomes" id="UP000398619">
    <property type="component" value="Unassembled WGS sequence"/>
</dbReference>
<proteinExistence type="predicted"/>
<dbReference type="EMBL" id="CABHNM010000054">
    <property type="protein sequence ID" value="VUX17632.1"/>
    <property type="molecule type" value="Genomic_DNA"/>
</dbReference>
<feature type="domain" description="MurNAc-LAA" evidence="2">
    <location>
        <begin position="110"/>
        <end position="221"/>
    </location>
</feature>
<evidence type="ECO:0000313" key="3">
    <source>
        <dbReference type="EMBL" id="VUX17632.1"/>
    </source>
</evidence>
<dbReference type="SMART" id="SM00646">
    <property type="entry name" value="Ami_3"/>
    <property type="match status" value="1"/>
</dbReference>
<dbReference type="RefSeq" id="WP_028086549.1">
    <property type="nucleotide sequence ID" value="NZ_CABHNM010000054.1"/>
</dbReference>
<dbReference type="Pfam" id="PF01520">
    <property type="entry name" value="Amidase_3"/>
    <property type="match status" value="1"/>
</dbReference>